<dbReference type="Proteomes" id="UP000001488">
    <property type="component" value="Chromosome"/>
</dbReference>
<feature type="domain" description="NADH:quinone oxidoreductase/Mrp antiporter transmembrane" evidence="7">
    <location>
        <begin position="132"/>
        <end position="432"/>
    </location>
</feature>
<name>C5A689_THEGJ</name>
<feature type="transmembrane region" description="Helical" evidence="6">
    <location>
        <begin position="350"/>
        <end position="367"/>
    </location>
</feature>
<dbReference type="RefSeq" id="WP_015858863.1">
    <property type="nucleotide sequence ID" value="NC_012804.1"/>
</dbReference>
<dbReference type="KEGG" id="tga:TGAM_1249"/>
<evidence type="ECO:0000256" key="4">
    <source>
        <dbReference type="ARBA" id="ARBA00022989"/>
    </source>
</evidence>
<feature type="transmembrane region" description="Helical" evidence="6">
    <location>
        <begin position="320"/>
        <end position="344"/>
    </location>
</feature>
<dbReference type="PANTHER" id="PTHR42703:SF1">
    <property type="entry name" value="NA(+)_H(+) ANTIPORTER SUBUNIT D1"/>
    <property type="match status" value="1"/>
</dbReference>
<protein>
    <submittedName>
        <fullName evidence="8">Membrane bound complex 2, subunit A (Mbc2A)</fullName>
        <ecNumber evidence="8">1.6.5.3</ecNumber>
    </submittedName>
</protein>
<keyword evidence="8" id="KW-0560">Oxidoreductase</keyword>
<keyword evidence="9" id="KW-1185">Reference proteome</keyword>
<feature type="transmembrane region" description="Helical" evidence="6">
    <location>
        <begin position="418"/>
        <end position="438"/>
    </location>
</feature>
<comment type="subcellular location">
    <subcellularLocation>
        <location evidence="1">Cell membrane</location>
        <topology evidence="1">Multi-pass membrane protein</topology>
    </subcellularLocation>
</comment>
<keyword evidence="3 6" id="KW-0812">Transmembrane</keyword>
<dbReference type="InterPro" id="IPR001750">
    <property type="entry name" value="ND/Mrp_TM"/>
</dbReference>
<feature type="transmembrane region" description="Helical" evidence="6">
    <location>
        <begin position="79"/>
        <end position="99"/>
    </location>
</feature>
<feature type="transmembrane region" description="Helical" evidence="6">
    <location>
        <begin position="166"/>
        <end position="188"/>
    </location>
</feature>
<dbReference type="PANTHER" id="PTHR42703">
    <property type="entry name" value="NADH DEHYDROGENASE"/>
    <property type="match status" value="1"/>
</dbReference>
<organism evidence="8 9">
    <name type="scientific">Thermococcus gammatolerans (strain DSM 15229 / JCM 11827 / EJ3)</name>
    <dbReference type="NCBI Taxonomy" id="593117"/>
    <lineage>
        <taxon>Archaea</taxon>
        <taxon>Methanobacteriati</taxon>
        <taxon>Methanobacteriota</taxon>
        <taxon>Thermococci</taxon>
        <taxon>Thermococcales</taxon>
        <taxon>Thermococcaceae</taxon>
        <taxon>Thermococcus</taxon>
    </lineage>
</organism>
<gene>
    <name evidence="8" type="primary">mbc2A</name>
    <name evidence="8" type="ordered locus">TGAM_1249</name>
</gene>
<feature type="transmembrane region" description="Helical" evidence="6">
    <location>
        <begin position="387"/>
        <end position="406"/>
    </location>
</feature>
<feature type="transmembrane region" description="Helical" evidence="6">
    <location>
        <begin position="287"/>
        <end position="308"/>
    </location>
</feature>
<feature type="transmembrane region" description="Helical" evidence="6">
    <location>
        <begin position="255"/>
        <end position="275"/>
    </location>
</feature>
<dbReference type="EMBL" id="CP001398">
    <property type="protein sequence ID" value="ACS33751.1"/>
    <property type="molecule type" value="Genomic_DNA"/>
</dbReference>
<feature type="transmembrane region" description="Helical" evidence="6">
    <location>
        <begin position="31"/>
        <end position="50"/>
    </location>
</feature>
<evidence type="ECO:0000256" key="1">
    <source>
        <dbReference type="ARBA" id="ARBA00004651"/>
    </source>
</evidence>
<accession>C5A689</accession>
<dbReference type="InterPro" id="IPR050586">
    <property type="entry name" value="CPA3_Na-H_Antiporter_D"/>
</dbReference>
<evidence type="ECO:0000313" key="8">
    <source>
        <dbReference type="EMBL" id="ACS33751.1"/>
    </source>
</evidence>
<dbReference type="PRINTS" id="PR01434">
    <property type="entry name" value="NADHDHGNASE5"/>
</dbReference>
<evidence type="ECO:0000259" key="7">
    <source>
        <dbReference type="Pfam" id="PF00361"/>
    </source>
</evidence>
<dbReference type="PATRIC" id="fig|593117.10.peg.1248"/>
<evidence type="ECO:0000313" key="9">
    <source>
        <dbReference type="Proteomes" id="UP000001488"/>
    </source>
</evidence>
<feature type="transmembrane region" description="Helical" evidence="6">
    <location>
        <begin position="6"/>
        <end position="24"/>
    </location>
</feature>
<feature type="transmembrane region" description="Helical" evidence="6">
    <location>
        <begin position="111"/>
        <end position="130"/>
    </location>
</feature>
<sequence length="526" mass="57071">MEVGIVPIIPLGFAFFLPFIAFITGRRRGVVIAYSLVGLLATFISTLWLFNEVYSSNEPLVYALGNWIAPIGIVLEVDLMGAILVLLTAFLFLLAGIYAVEYLSHDHGIEFFYTSLLGLEAGLIGLFMTGDAFNTFVMLEVTGASAYALVGFYRSRSEAVEGAFKYGISGATATTLYFLALGFIYASFGTLNMADLSAKFHGISFPVTTKLFGEPTLALAIFFALTLSMVIVKSAIFPGHYWLPYAHSAAPSPVSALLSGLVVSGGVYLLARYLYTVFYDLPFWKTLSVVLLALGAASALLSSIMMVVQKDVKRLVAYSTILHMGYLVMALGVGTQLALTAFLYHTVNHAIAKGMLFLTVGAFIHHAGTRKIDELAGIGKKMPLTTALFGLATLSLVGVPPLNVFFSKMLIFNALLQVSPLVASVVVITSAIAAWAYFRLFITLWRGKPVEGHHHGHDEHEEPERHEVPLFVAVNLLLGTLVVTFGVFAPVIIDKFFHPASVQAMDWQSYVDAVKRLAETTFSALG</sequence>
<dbReference type="OrthoDB" id="371891at2157"/>
<dbReference type="AlphaFoldDB" id="C5A689"/>
<evidence type="ECO:0000256" key="3">
    <source>
        <dbReference type="ARBA" id="ARBA00022692"/>
    </source>
</evidence>
<feature type="transmembrane region" description="Helical" evidence="6">
    <location>
        <begin position="217"/>
        <end position="243"/>
    </location>
</feature>
<dbReference type="EC" id="1.6.5.3" evidence="8"/>
<dbReference type="eggNOG" id="arCOG01537">
    <property type="taxonomic scope" value="Archaea"/>
</dbReference>
<keyword evidence="4 6" id="KW-1133">Transmembrane helix</keyword>
<dbReference type="GO" id="GO:0005886">
    <property type="term" value="C:plasma membrane"/>
    <property type="evidence" value="ECO:0007669"/>
    <property type="project" value="UniProtKB-SubCell"/>
</dbReference>
<feature type="transmembrane region" description="Helical" evidence="6">
    <location>
        <begin position="136"/>
        <end position="154"/>
    </location>
</feature>
<keyword evidence="2" id="KW-1003">Cell membrane</keyword>
<keyword evidence="5 6" id="KW-0472">Membrane</keyword>
<dbReference type="PaxDb" id="593117-TGAM_1249"/>
<dbReference type="GeneID" id="7987895"/>
<evidence type="ECO:0000256" key="5">
    <source>
        <dbReference type="ARBA" id="ARBA00023136"/>
    </source>
</evidence>
<dbReference type="HOGENOM" id="CLU_007100_9_5_2"/>
<dbReference type="STRING" id="593117.TGAM_1249"/>
<dbReference type="Pfam" id="PF00361">
    <property type="entry name" value="Proton_antipo_M"/>
    <property type="match status" value="1"/>
</dbReference>
<proteinExistence type="predicted"/>
<reference evidence="8 9" key="1">
    <citation type="journal article" date="2007" name="Genome Biol.">
        <title>Genome analysis and genome-wide proteomics of Thermococcus gammatolerans, the most radioresistant organism known amongst the Archaea.</title>
        <authorList>
            <person name="Zivanovic Y."/>
            <person name="Armengaud J."/>
            <person name="Lagorce A."/>
            <person name="Leplat C."/>
            <person name="Guerin P."/>
            <person name="Dutertre M."/>
            <person name="Anthouard V."/>
            <person name="Forterre P."/>
            <person name="Wincker P."/>
            <person name="Confalonieri F."/>
        </authorList>
    </citation>
    <scope>NUCLEOTIDE SEQUENCE [LARGE SCALE GENOMIC DNA]</scope>
    <source>
        <strain evidence="9">DSM 15229 / JCM 11827 / EJ3</strain>
    </source>
</reference>
<dbReference type="GO" id="GO:0016491">
    <property type="term" value="F:oxidoreductase activity"/>
    <property type="evidence" value="ECO:0007669"/>
    <property type="project" value="UniProtKB-KW"/>
</dbReference>
<evidence type="ECO:0000256" key="6">
    <source>
        <dbReference type="SAM" id="Phobius"/>
    </source>
</evidence>
<feature type="transmembrane region" description="Helical" evidence="6">
    <location>
        <begin position="470"/>
        <end position="493"/>
    </location>
</feature>
<evidence type="ECO:0000256" key="2">
    <source>
        <dbReference type="ARBA" id="ARBA00022475"/>
    </source>
</evidence>